<dbReference type="EMBL" id="CCRK01000020">
    <property type="protein sequence ID" value="CDZ54323.1"/>
    <property type="molecule type" value="Genomic_DNA"/>
</dbReference>
<proteinExistence type="inferred from homology"/>
<evidence type="ECO:0000256" key="5">
    <source>
        <dbReference type="ARBA" id="ARBA00022679"/>
    </source>
</evidence>
<dbReference type="InterPro" id="IPR004839">
    <property type="entry name" value="Aminotransferase_I/II_large"/>
</dbReference>
<evidence type="ECO:0000256" key="3">
    <source>
        <dbReference type="ARBA" id="ARBA00011738"/>
    </source>
</evidence>
<dbReference type="AlphaFoldDB" id="A0A0T7H4G1"/>
<dbReference type="SUPFAM" id="SSF53383">
    <property type="entry name" value="PLP-dependent transferases"/>
    <property type="match status" value="1"/>
</dbReference>
<evidence type="ECO:0000256" key="1">
    <source>
        <dbReference type="ARBA" id="ARBA00001933"/>
    </source>
</evidence>
<name>A0A0T7H4G1_NEOGA</name>
<dbReference type="Gene3D" id="3.40.640.10">
    <property type="entry name" value="Type I PLP-dependent aspartate aminotransferase-like (Major domain)"/>
    <property type="match status" value="1"/>
</dbReference>
<dbReference type="InterPro" id="IPR050596">
    <property type="entry name" value="AspAT/PAT-like"/>
</dbReference>
<organism evidence="10 11">
    <name type="scientific">Neorhizobium galegae bv. officinalis</name>
    <dbReference type="NCBI Taxonomy" id="323656"/>
    <lineage>
        <taxon>Bacteria</taxon>
        <taxon>Pseudomonadati</taxon>
        <taxon>Pseudomonadota</taxon>
        <taxon>Alphaproteobacteria</taxon>
        <taxon>Hyphomicrobiales</taxon>
        <taxon>Rhizobiaceae</taxon>
        <taxon>Rhizobium/Agrobacterium group</taxon>
        <taxon>Neorhizobium</taxon>
    </lineage>
</organism>
<feature type="domain" description="Aminotransferase class I/classII large" evidence="9">
    <location>
        <begin position="34"/>
        <end position="395"/>
    </location>
</feature>
<comment type="subunit">
    <text evidence="3">Homodimer.</text>
</comment>
<dbReference type="GO" id="GO:0004069">
    <property type="term" value="F:L-aspartate:2-oxoglutarate aminotransferase activity"/>
    <property type="evidence" value="ECO:0007669"/>
    <property type="project" value="UniProtKB-EC"/>
</dbReference>
<sequence>MPMSSTADRLKNVSISASAAMTQRARELAAKGIKVVSLSSGEPDFPTPLHAIEAANAAALGGDTKYPPMDGTPALKAAISRKFKRDNNLDYDASQIVVSAGGKQVIFNTMLATCNPGDEVVIPTPSWVSYADIVKFAGGVPVAVPCFEQAGFKLRPEDLEAAITPRTKWLILNFPNNPTGAACSRAEMAAIAQVMLRHPGVWILTDDIYEHLVYDGFEFCTIVDAEPRLYDRVLTMNGVSKAYAMTGWRLGFCASGSKELIGAISNVNGQNGGGITTVTQAAAIAALDGPQDLLRERAGIYRERRDFVLDRLSQVEGLRCHKPEGAFYLYPNMSGLIGKTSKGGRKIETDIDFVMALVDEHHVATVQGAAYGMSPHFRISYATSMEMLEEGCARIAQFCSDMR</sequence>
<dbReference type="InterPro" id="IPR015424">
    <property type="entry name" value="PyrdxlP-dep_Trfase"/>
</dbReference>
<dbReference type="PROSITE" id="PS00105">
    <property type="entry name" value="AA_TRANSFER_CLASS_1"/>
    <property type="match status" value="1"/>
</dbReference>
<evidence type="ECO:0000256" key="4">
    <source>
        <dbReference type="ARBA" id="ARBA00022576"/>
    </source>
</evidence>
<dbReference type="GO" id="GO:0030170">
    <property type="term" value="F:pyridoxal phosphate binding"/>
    <property type="evidence" value="ECO:0007669"/>
    <property type="project" value="InterPro"/>
</dbReference>
<keyword evidence="4 8" id="KW-0032">Aminotransferase</keyword>
<keyword evidence="6" id="KW-0663">Pyridoxal phosphate</keyword>
<evidence type="ECO:0000256" key="7">
    <source>
        <dbReference type="ARBA" id="ARBA00049185"/>
    </source>
</evidence>
<evidence type="ECO:0000256" key="6">
    <source>
        <dbReference type="ARBA" id="ARBA00022898"/>
    </source>
</evidence>
<dbReference type="InterPro" id="IPR015422">
    <property type="entry name" value="PyrdxlP-dep_Trfase_small"/>
</dbReference>
<dbReference type="CDD" id="cd00609">
    <property type="entry name" value="AAT_like"/>
    <property type="match status" value="1"/>
</dbReference>
<reference evidence="10 11" key="1">
    <citation type="submission" date="2014-08" db="EMBL/GenBank/DDBJ databases">
        <authorList>
            <person name="Chen Y.-H."/>
        </authorList>
    </citation>
    <scope>NUCLEOTIDE SEQUENCE [LARGE SCALE GENOMIC DNA]</scope>
</reference>
<dbReference type="Gene3D" id="3.90.1150.10">
    <property type="entry name" value="Aspartate Aminotransferase, domain 1"/>
    <property type="match status" value="1"/>
</dbReference>
<accession>A0A0T7H4G1</accession>
<evidence type="ECO:0000313" key="10">
    <source>
        <dbReference type="EMBL" id="CDZ54323.1"/>
    </source>
</evidence>
<dbReference type="GO" id="GO:0006520">
    <property type="term" value="P:amino acid metabolic process"/>
    <property type="evidence" value="ECO:0007669"/>
    <property type="project" value="InterPro"/>
</dbReference>
<protein>
    <recommendedName>
        <fullName evidence="8">Aminotransferase</fullName>
        <ecNumber evidence="8">2.6.1.-</ecNumber>
    </recommendedName>
</protein>
<evidence type="ECO:0000256" key="8">
    <source>
        <dbReference type="RuleBase" id="RU000481"/>
    </source>
</evidence>
<dbReference type="FunFam" id="3.40.640.10:FF:000033">
    <property type="entry name" value="Aspartate aminotransferase"/>
    <property type="match status" value="1"/>
</dbReference>
<dbReference type="InterPro" id="IPR004838">
    <property type="entry name" value="NHTrfase_class1_PyrdxlP-BS"/>
</dbReference>
<dbReference type="EC" id="2.6.1.-" evidence="8"/>
<keyword evidence="5 8" id="KW-0808">Transferase</keyword>
<dbReference type="PANTHER" id="PTHR46383:SF1">
    <property type="entry name" value="ASPARTATE AMINOTRANSFERASE"/>
    <property type="match status" value="1"/>
</dbReference>
<evidence type="ECO:0000256" key="2">
    <source>
        <dbReference type="ARBA" id="ARBA00007441"/>
    </source>
</evidence>
<evidence type="ECO:0000259" key="9">
    <source>
        <dbReference type="Pfam" id="PF00155"/>
    </source>
</evidence>
<comment type="catalytic activity">
    <reaction evidence="7">
        <text>L-aspartate + 2-oxoglutarate = oxaloacetate + L-glutamate</text>
        <dbReference type="Rhea" id="RHEA:21824"/>
        <dbReference type="ChEBI" id="CHEBI:16452"/>
        <dbReference type="ChEBI" id="CHEBI:16810"/>
        <dbReference type="ChEBI" id="CHEBI:29985"/>
        <dbReference type="ChEBI" id="CHEBI:29991"/>
        <dbReference type="EC" id="2.6.1.1"/>
    </reaction>
</comment>
<comment type="cofactor">
    <cofactor evidence="1 8">
        <name>pyridoxal 5'-phosphate</name>
        <dbReference type="ChEBI" id="CHEBI:597326"/>
    </cofactor>
</comment>
<dbReference type="Pfam" id="PF00155">
    <property type="entry name" value="Aminotran_1_2"/>
    <property type="match status" value="1"/>
</dbReference>
<gene>
    <name evidence="10" type="ORF">NGAL_HAMBI1189_54520</name>
</gene>
<dbReference type="InterPro" id="IPR015421">
    <property type="entry name" value="PyrdxlP-dep_Trfase_major"/>
</dbReference>
<dbReference type="Proteomes" id="UP000039660">
    <property type="component" value="Unassembled WGS sequence"/>
</dbReference>
<dbReference type="PANTHER" id="PTHR46383">
    <property type="entry name" value="ASPARTATE AMINOTRANSFERASE"/>
    <property type="match status" value="1"/>
</dbReference>
<evidence type="ECO:0000313" key="11">
    <source>
        <dbReference type="Proteomes" id="UP000039660"/>
    </source>
</evidence>
<comment type="similarity">
    <text evidence="2 8">Belongs to the class-I pyridoxal-phosphate-dependent aminotransferase family.</text>
</comment>